<name>A0A811Q792_9POAL</name>
<dbReference type="EMBL" id="CAJGYO010000009">
    <property type="protein sequence ID" value="CAD6255024.1"/>
    <property type="molecule type" value="Genomic_DNA"/>
</dbReference>
<protein>
    <submittedName>
        <fullName evidence="1">Uncharacterized protein</fullName>
    </submittedName>
</protein>
<evidence type="ECO:0000313" key="2">
    <source>
        <dbReference type="EMBL" id="CAD6255039.1"/>
    </source>
</evidence>
<accession>A0A811Q792</accession>
<dbReference type="Proteomes" id="UP000604825">
    <property type="component" value="Unassembled WGS sequence"/>
</dbReference>
<sequence length="102" mass="11613">MTKSDLFLDNRGWIAMKKTKGGHFGVLMEILKSPVTIVLNEEATAWKVPCWLDPQRPESQLPVDTKKFNKRFLWYHEWASEIALSLQTLQQSNGSIIGVPTA</sequence>
<comment type="caution">
    <text evidence="1">The sequence shown here is derived from an EMBL/GenBank/DDBJ whole genome shotgun (WGS) entry which is preliminary data.</text>
</comment>
<dbReference type="EMBL" id="CAJGYO010000009">
    <property type="protein sequence ID" value="CAD6255039.1"/>
    <property type="molecule type" value="Genomic_DNA"/>
</dbReference>
<proteinExistence type="predicted"/>
<organism evidence="1 3">
    <name type="scientific">Miscanthus lutarioriparius</name>
    <dbReference type="NCBI Taxonomy" id="422564"/>
    <lineage>
        <taxon>Eukaryota</taxon>
        <taxon>Viridiplantae</taxon>
        <taxon>Streptophyta</taxon>
        <taxon>Embryophyta</taxon>
        <taxon>Tracheophyta</taxon>
        <taxon>Spermatophyta</taxon>
        <taxon>Magnoliopsida</taxon>
        <taxon>Liliopsida</taxon>
        <taxon>Poales</taxon>
        <taxon>Poaceae</taxon>
        <taxon>PACMAD clade</taxon>
        <taxon>Panicoideae</taxon>
        <taxon>Andropogonodae</taxon>
        <taxon>Andropogoneae</taxon>
        <taxon>Saccharinae</taxon>
        <taxon>Miscanthus</taxon>
    </lineage>
</organism>
<gene>
    <name evidence="1" type="ORF">NCGR_LOCUS38621</name>
    <name evidence="2" type="ORF">NCGR_LOCUS38636</name>
</gene>
<dbReference type="AlphaFoldDB" id="A0A811Q792"/>
<keyword evidence="3" id="KW-1185">Reference proteome</keyword>
<reference evidence="1" key="1">
    <citation type="submission" date="2020-10" db="EMBL/GenBank/DDBJ databases">
        <authorList>
            <person name="Han B."/>
            <person name="Lu T."/>
            <person name="Zhao Q."/>
            <person name="Huang X."/>
            <person name="Zhao Y."/>
        </authorList>
    </citation>
    <scope>NUCLEOTIDE SEQUENCE</scope>
</reference>
<evidence type="ECO:0000313" key="3">
    <source>
        <dbReference type="Proteomes" id="UP000604825"/>
    </source>
</evidence>
<evidence type="ECO:0000313" key="1">
    <source>
        <dbReference type="EMBL" id="CAD6255024.1"/>
    </source>
</evidence>